<evidence type="ECO:0000313" key="3">
    <source>
        <dbReference type="Proteomes" id="UP001501459"/>
    </source>
</evidence>
<keyword evidence="3" id="KW-1185">Reference proteome</keyword>
<name>A0ABP3IZV1_9BACI</name>
<keyword evidence="2" id="KW-0378">Hydrolase</keyword>
<dbReference type="EMBL" id="BAAADM010000023">
    <property type="protein sequence ID" value="GAA0434768.1"/>
    <property type="molecule type" value="Genomic_DNA"/>
</dbReference>
<gene>
    <name evidence="2" type="primary">pseG</name>
    <name evidence="2" type="ORF">GCM10008983_09170</name>
</gene>
<organism evidence="2 3">
    <name type="scientific">Lentibacillus halophilus</name>
    <dbReference type="NCBI Taxonomy" id="295065"/>
    <lineage>
        <taxon>Bacteria</taxon>
        <taxon>Bacillati</taxon>
        <taxon>Bacillota</taxon>
        <taxon>Bacilli</taxon>
        <taxon>Bacillales</taxon>
        <taxon>Bacillaceae</taxon>
        <taxon>Lentibacillus</taxon>
    </lineage>
</organism>
<dbReference type="InterPro" id="IPR007235">
    <property type="entry name" value="Glyco_trans_28_C"/>
</dbReference>
<evidence type="ECO:0000259" key="1">
    <source>
        <dbReference type="Pfam" id="PF04101"/>
    </source>
</evidence>
<comment type="caution">
    <text evidence="2">The sequence shown here is derived from an EMBL/GenBank/DDBJ whole genome shotgun (WGS) entry which is preliminary data.</text>
</comment>
<dbReference type="Proteomes" id="UP001501459">
    <property type="component" value="Unassembled WGS sequence"/>
</dbReference>
<dbReference type="Pfam" id="PF04101">
    <property type="entry name" value="Glyco_tran_28_C"/>
    <property type="match status" value="1"/>
</dbReference>
<dbReference type="RefSeq" id="WP_343751480.1">
    <property type="nucleotide sequence ID" value="NZ_BAAADM010000023.1"/>
</dbReference>
<reference evidence="3" key="1">
    <citation type="journal article" date="2019" name="Int. J. Syst. Evol. Microbiol.">
        <title>The Global Catalogue of Microorganisms (GCM) 10K type strain sequencing project: providing services to taxonomists for standard genome sequencing and annotation.</title>
        <authorList>
            <consortium name="The Broad Institute Genomics Platform"/>
            <consortium name="The Broad Institute Genome Sequencing Center for Infectious Disease"/>
            <person name="Wu L."/>
            <person name="Ma J."/>
        </authorList>
    </citation>
    <scope>NUCLEOTIDE SEQUENCE [LARGE SCALE GENOMIC DNA]</scope>
    <source>
        <strain evidence="3">JCM 12149</strain>
    </source>
</reference>
<accession>A0ABP3IZV1</accession>
<dbReference type="Gene3D" id="3.40.50.2000">
    <property type="entry name" value="Glycogen Phosphorylase B"/>
    <property type="match status" value="1"/>
</dbReference>
<dbReference type="Gene3D" id="3.40.50.11190">
    <property type="match status" value="1"/>
</dbReference>
<dbReference type="SUPFAM" id="SSF53756">
    <property type="entry name" value="UDP-Glycosyltransferase/glycogen phosphorylase"/>
    <property type="match status" value="1"/>
</dbReference>
<feature type="domain" description="Glycosyl transferase family 28 C-terminal" evidence="1">
    <location>
        <begin position="161"/>
        <end position="301"/>
    </location>
</feature>
<dbReference type="GO" id="GO:0016787">
    <property type="term" value="F:hydrolase activity"/>
    <property type="evidence" value="ECO:0007669"/>
    <property type="project" value="UniProtKB-KW"/>
</dbReference>
<proteinExistence type="predicted"/>
<sequence length="331" mass="37359">MKVLIFTEGGSQTGLGHISRCSSLYDEIESRGIAVEMIINGNNKDLDMLQGKNYKIVNWLSKDFLKKYVNKDVYCIIDSYLADENIYQLISDRAKKCLYIDDNARINYPPGVIVNPSLSTDGLVYSDDRNNGFLLGHKYIILRRPFINQDRQKINKHVNTVLITMGGSGLNNLTLSVLNQISSRNPYLTFHVIVGKDSGSREKIINEIGTKIEMHQNITAYKMKKIMLDSDLAITAAGQTVYELLSTKTPFIPVKVAENQKNNIESLKRFNLVEAVLDYQDLITTEKLRDEFHKLNSFSLRCSLVQQYAGVVDGMGAKRIVDNLVGGKSYE</sequence>
<evidence type="ECO:0000313" key="2">
    <source>
        <dbReference type="EMBL" id="GAA0434768.1"/>
    </source>
</evidence>
<protein>
    <submittedName>
        <fullName evidence="2">UDP-2,4-diacetamido-2,4, 6-trideoxy-beta-L-altropyranose hydrolase</fullName>
    </submittedName>
</protein>